<dbReference type="InterPro" id="IPR001932">
    <property type="entry name" value="PPM-type_phosphatase-like_dom"/>
</dbReference>
<keyword evidence="1" id="KW-0175">Coiled coil</keyword>
<dbReference type="InterPro" id="IPR036457">
    <property type="entry name" value="PPM-type-like_dom_sf"/>
</dbReference>
<dbReference type="GO" id="GO:0004722">
    <property type="term" value="F:protein serine/threonine phosphatase activity"/>
    <property type="evidence" value="ECO:0007669"/>
    <property type="project" value="InterPro"/>
</dbReference>
<dbReference type="InterPro" id="IPR015655">
    <property type="entry name" value="PP2C"/>
</dbReference>
<dbReference type="AlphaFoldDB" id="A0A146KBP9"/>
<dbReference type="PROSITE" id="PS51746">
    <property type="entry name" value="PPM_2"/>
    <property type="match status" value="1"/>
</dbReference>
<reference evidence="3" key="1">
    <citation type="submission" date="2015-07" db="EMBL/GenBank/DDBJ databases">
        <title>Adaptation to a free-living lifestyle via gene acquisitions in the diplomonad Trepomonas sp. PC1.</title>
        <authorList>
            <person name="Xu F."/>
            <person name="Jerlstrom-Hultqvist J."/>
            <person name="Kolisko M."/>
            <person name="Simpson A.G.B."/>
            <person name="Roger A.J."/>
            <person name="Svard S.G."/>
            <person name="Andersson J.O."/>
        </authorList>
    </citation>
    <scope>NUCLEOTIDE SEQUENCE</scope>
    <source>
        <strain evidence="3">PC1</strain>
    </source>
</reference>
<feature type="domain" description="PPM-type phosphatase" evidence="2">
    <location>
        <begin position="1"/>
        <end position="283"/>
    </location>
</feature>
<organism evidence="3">
    <name type="scientific">Trepomonas sp. PC1</name>
    <dbReference type="NCBI Taxonomy" id="1076344"/>
    <lineage>
        <taxon>Eukaryota</taxon>
        <taxon>Metamonada</taxon>
        <taxon>Diplomonadida</taxon>
        <taxon>Hexamitidae</taxon>
        <taxon>Hexamitinae</taxon>
        <taxon>Trepomonas</taxon>
    </lineage>
</organism>
<evidence type="ECO:0000259" key="2">
    <source>
        <dbReference type="PROSITE" id="PS51746"/>
    </source>
</evidence>
<evidence type="ECO:0000256" key="1">
    <source>
        <dbReference type="SAM" id="Coils"/>
    </source>
</evidence>
<feature type="coiled-coil region" evidence="1">
    <location>
        <begin position="359"/>
        <end position="407"/>
    </location>
</feature>
<dbReference type="CDD" id="cd00143">
    <property type="entry name" value="PP2Cc"/>
    <property type="match status" value="1"/>
</dbReference>
<accession>A0A146KBP9</accession>
<feature type="non-terminal residue" evidence="3">
    <location>
        <position position="1"/>
    </location>
</feature>
<evidence type="ECO:0000313" key="3">
    <source>
        <dbReference type="EMBL" id="JAP92901.1"/>
    </source>
</evidence>
<dbReference type="PANTHER" id="PTHR47992">
    <property type="entry name" value="PROTEIN PHOSPHATASE"/>
    <property type="match status" value="1"/>
</dbReference>
<name>A0A146KBP9_9EUKA</name>
<feature type="non-terminal residue" evidence="3">
    <location>
        <position position="414"/>
    </location>
</feature>
<dbReference type="SUPFAM" id="SSF81606">
    <property type="entry name" value="PP2C-like"/>
    <property type="match status" value="1"/>
</dbReference>
<dbReference type="Gene3D" id="3.60.40.10">
    <property type="entry name" value="PPM-type phosphatase domain"/>
    <property type="match status" value="1"/>
</dbReference>
<proteinExistence type="predicted"/>
<dbReference type="EMBL" id="GDID01003705">
    <property type="protein sequence ID" value="JAP92901.1"/>
    <property type="molecule type" value="Transcribed_RNA"/>
</dbReference>
<dbReference type="Pfam" id="PF00481">
    <property type="entry name" value="PP2C"/>
    <property type="match status" value="1"/>
</dbReference>
<protein>
    <submittedName>
        <fullName evidence="3">Protein phosphatase 2C</fullName>
    </submittedName>
</protein>
<sequence length="414" mass="47472">RSSQEDSEICDQFIHKNHLYTLVAVFDGHSGHQASQYCKENITKQLMMQLQKNNDVVQAIQKTIHVVDQDFCRKHAVSGCTACICLIDHMTCEFWCANVGDSRALFFTRQMHHSADHKPELENQRILEAKGFVKQVDGMYKVNGQLGVSRAIGDRLFKKYGVISTPDIYMQKNVKYAVVACDGLWDAVSTEEVCAMLCRGLQIDTKVQIADERLFLVDAFESYYKCQNQTGDQIISQFYQIQVGNVGKVTEEMSQAERIAASLVRISYLLGSQDNITVAVYVEDPQVFRARSDSDFEKTILIKNELDEQYEQYDVAAPLISDCYFNDMSTEIMGTPKTLILQLKPKVQNQDNEEIKIDQSEEQLIIQALKQEIEMHKQEKMEMIIAMQSQSKLLVQMQLEIDELSQRLMRPEKK</sequence>
<gene>
    <name evidence="3" type="ORF">TPC1_15006</name>
</gene>
<dbReference type="SMART" id="SM00332">
    <property type="entry name" value="PP2Cc"/>
    <property type="match status" value="1"/>
</dbReference>